<proteinExistence type="predicted"/>
<evidence type="ECO:0000259" key="1">
    <source>
        <dbReference type="Pfam" id="PF01796"/>
    </source>
</evidence>
<dbReference type="Pfam" id="PF12172">
    <property type="entry name" value="zf-ChsH2"/>
    <property type="match status" value="1"/>
</dbReference>
<gene>
    <name evidence="3" type="ORF">ABB55_24375</name>
</gene>
<dbReference type="SUPFAM" id="SSF50249">
    <property type="entry name" value="Nucleic acid-binding proteins"/>
    <property type="match status" value="1"/>
</dbReference>
<dbReference type="Proteomes" id="UP000048984">
    <property type="component" value="Unassembled WGS sequence"/>
</dbReference>
<dbReference type="InterPro" id="IPR002878">
    <property type="entry name" value="ChsH2_C"/>
</dbReference>
<reference evidence="3 4" key="1">
    <citation type="submission" date="2015-09" db="EMBL/GenBank/DDBJ databases">
        <authorList>
            <person name="Jackson K.R."/>
            <person name="Lunt B.L."/>
            <person name="Fisher J.N.B."/>
            <person name="Gardner A.V."/>
            <person name="Bailey M.E."/>
            <person name="Deus L.M."/>
            <person name="Earl A.S."/>
            <person name="Gibby P.D."/>
            <person name="Hartmann K.A."/>
            <person name="Liu J.E."/>
            <person name="Manci A.M."/>
            <person name="Nielsen D.A."/>
            <person name="Solomon M.B."/>
            <person name="Breakwell D.P."/>
            <person name="Burnett S.H."/>
            <person name="Grose J.H."/>
        </authorList>
    </citation>
    <scope>NUCLEOTIDE SEQUENCE [LARGE SCALE GENOMIC DNA]</scope>
    <source>
        <strain evidence="3 4">16</strain>
    </source>
</reference>
<evidence type="ECO:0000313" key="4">
    <source>
        <dbReference type="Proteomes" id="UP000048984"/>
    </source>
</evidence>
<dbReference type="Pfam" id="PF01796">
    <property type="entry name" value="OB_ChsH2_C"/>
    <property type="match status" value="1"/>
</dbReference>
<reference evidence="3 4" key="2">
    <citation type="submission" date="2015-10" db="EMBL/GenBank/DDBJ databases">
        <title>Draft Genome Sequence of Prosthecomicrobium hirschii ATCC 27832.</title>
        <authorList>
            <person name="Daniel J."/>
            <person name="Givan S.A."/>
            <person name="Brun Y.V."/>
            <person name="Brown P.J."/>
        </authorList>
    </citation>
    <scope>NUCLEOTIDE SEQUENCE [LARGE SCALE GENOMIC DNA]</scope>
    <source>
        <strain evidence="3 4">16</strain>
    </source>
</reference>
<name>A0A0P6VVJ9_9HYPH</name>
<evidence type="ECO:0008006" key="5">
    <source>
        <dbReference type="Google" id="ProtNLM"/>
    </source>
</evidence>
<dbReference type="InterPro" id="IPR052513">
    <property type="entry name" value="Thioester_dehydratase-like"/>
</dbReference>
<evidence type="ECO:0000259" key="2">
    <source>
        <dbReference type="Pfam" id="PF12172"/>
    </source>
</evidence>
<dbReference type="AlphaFoldDB" id="A0A0P6VVJ9"/>
<organism evidence="3 4">
    <name type="scientific">Prosthecodimorpha hirschii</name>
    <dbReference type="NCBI Taxonomy" id="665126"/>
    <lineage>
        <taxon>Bacteria</taxon>
        <taxon>Pseudomonadati</taxon>
        <taxon>Pseudomonadota</taxon>
        <taxon>Alphaproteobacteria</taxon>
        <taxon>Hyphomicrobiales</taxon>
        <taxon>Ancalomicrobiaceae</taxon>
        <taxon>Prosthecodimorpha</taxon>
    </lineage>
</organism>
<dbReference type="STRING" id="665126.ABB55_24375"/>
<evidence type="ECO:0000313" key="3">
    <source>
        <dbReference type="EMBL" id="KPL54975.1"/>
    </source>
</evidence>
<accession>A0A0P6VVJ9</accession>
<feature type="domain" description="ChsH2 rubredoxin-like zinc ribbon" evidence="2">
    <location>
        <begin position="9"/>
        <end position="44"/>
    </location>
</feature>
<protein>
    <recommendedName>
        <fullName evidence="5">Zn-ribbon domain-containing OB-fold protein</fullName>
    </recommendedName>
</protein>
<feature type="domain" description="ChsH2 C-terminal OB-fold" evidence="1">
    <location>
        <begin position="46"/>
        <end position="111"/>
    </location>
</feature>
<keyword evidence="4" id="KW-1185">Reference proteome</keyword>
<dbReference type="PANTHER" id="PTHR34075:SF5">
    <property type="entry name" value="BLR3430 PROTEIN"/>
    <property type="match status" value="1"/>
</dbReference>
<dbReference type="InterPro" id="IPR022002">
    <property type="entry name" value="ChsH2_Znr"/>
</dbReference>
<dbReference type="PANTHER" id="PTHR34075">
    <property type="entry name" value="BLR3430 PROTEIN"/>
    <property type="match status" value="1"/>
</dbReference>
<dbReference type="InterPro" id="IPR012340">
    <property type="entry name" value="NA-bd_OB-fold"/>
</dbReference>
<dbReference type="EMBL" id="LJYW01000001">
    <property type="protein sequence ID" value="KPL54975.1"/>
    <property type="molecule type" value="Genomic_DNA"/>
</dbReference>
<comment type="caution">
    <text evidence="3">The sequence shown here is derived from an EMBL/GenBank/DDBJ whole genome shotgun (WGS) entry which is preliminary data.</text>
</comment>
<sequence>MSPDSKPFWDGCRRHELLLPTCEDCGRAHLPPGPVCPFCFSDRLAWKKASGRGRISTFVVVHKEWFPAFKPDLPYNVVQVELEEGPRLTANLVGHGGRKPVIGEAVRIVFDTIDDTLTMPRFEPA</sequence>
<dbReference type="Gene3D" id="6.10.30.10">
    <property type="match status" value="1"/>
</dbReference>